<dbReference type="RefSeq" id="XP_027190482.1">
    <property type="nucleotide sequence ID" value="XM_027334681.1"/>
</dbReference>
<dbReference type="STRING" id="3827.A0A3Q7YBE0"/>
<name>A0A3Q7YBE0_CICAR</name>
<evidence type="ECO:0000259" key="1">
    <source>
        <dbReference type="Pfam" id="PF07727"/>
    </source>
</evidence>
<gene>
    <name evidence="3" type="primary">LOC101509523</name>
</gene>
<accession>A0A3Q7YBE0</accession>
<reference evidence="2" key="1">
    <citation type="journal article" date="2013" name="Nat. Biotechnol.">
        <title>Draft genome sequence of chickpea (Cicer arietinum) provides a resource for trait improvement.</title>
        <authorList>
            <person name="Varshney R.K."/>
            <person name="Song C."/>
            <person name="Saxena R.K."/>
            <person name="Azam S."/>
            <person name="Yu S."/>
            <person name="Sharpe A.G."/>
            <person name="Cannon S."/>
            <person name="Baek J."/>
            <person name="Rosen B.D."/>
            <person name="Tar'an B."/>
            <person name="Millan T."/>
            <person name="Zhang X."/>
            <person name="Ramsay L.D."/>
            <person name="Iwata A."/>
            <person name="Wang Y."/>
            <person name="Nelson W."/>
            <person name="Farmer A.D."/>
            <person name="Gaur P.M."/>
            <person name="Soderlund C."/>
            <person name="Penmetsa R.V."/>
            <person name="Xu C."/>
            <person name="Bharti A.K."/>
            <person name="He W."/>
            <person name="Winter P."/>
            <person name="Zhao S."/>
            <person name="Hane J.K."/>
            <person name="Carrasquilla-Garcia N."/>
            <person name="Condie J.A."/>
            <person name="Upadhyaya H.D."/>
            <person name="Luo M.C."/>
            <person name="Thudi M."/>
            <person name="Gowda C.L."/>
            <person name="Singh N.P."/>
            <person name="Lichtenzveig J."/>
            <person name="Gali K.K."/>
            <person name="Rubio J."/>
            <person name="Nadarajan N."/>
            <person name="Dolezel J."/>
            <person name="Bansal K.C."/>
            <person name="Xu X."/>
            <person name="Edwards D."/>
            <person name="Zhang G."/>
            <person name="Kahl G."/>
            <person name="Gil J."/>
            <person name="Singh K.B."/>
            <person name="Datta S.K."/>
            <person name="Jackson S.A."/>
            <person name="Wang J."/>
            <person name="Cook D.R."/>
        </authorList>
    </citation>
    <scope>NUCLEOTIDE SEQUENCE [LARGE SCALE GENOMIC DNA]</scope>
    <source>
        <strain evidence="2">cv. CDC Frontier</strain>
    </source>
</reference>
<keyword evidence="2" id="KW-1185">Reference proteome</keyword>
<dbReference type="KEGG" id="cam:101509523"/>
<evidence type="ECO:0000313" key="3">
    <source>
        <dbReference type="RefSeq" id="XP_027190482.1"/>
    </source>
</evidence>
<dbReference type="PaxDb" id="3827-XP_004499815.1"/>
<dbReference type="OrthoDB" id="1711174at2759"/>
<proteinExistence type="predicted"/>
<dbReference type="Proteomes" id="UP000087171">
    <property type="component" value="Chromosome Ca5"/>
</dbReference>
<protein>
    <submittedName>
        <fullName evidence="3">Uncharacterized protein LOC101509523</fullName>
    </submittedName>
</protein>
<dbReference type="InterPro" id="IPR013103">
    <property type="entry name" value="RVT_2"/>
</dbReference>
<dbReference type="Pfam" id="PF07727">
    <property type="entry name" value="RVT_2"/>
    <property type="match status" value="1"/>
</dbReference>
<dbReference type="AlphaFoldDB" id="A0A3Q7YBE0"/>
<feature type="domain" description="Reverse transcriptase Ty1/copia-type" evidence="1">
    <location>
        <begin position="115"/>
        <end position="173"/>
    </location>
</feature>
<sequence length="225" mass="26052">MCINFSSNLSDNATNDQDLDLPIAVRNEVRSCTKHPIANHVSSEKSSQEYRNFISSVDNIDIAQNFHEFVVVLEWNTVVMEEIKALEKNDTWQLSHLPKGVEGSWMKMDILSKKQRKWECKQLDIKNDFLNGDLEEDVYMRIPHELDTSGNSRKVCKLKRSLYRLKQSPRAWPADTPMESNVKIGEENESQPIDKERYQKLVGKLIYLTHTRPDIGFLLAWLAAT</sequence>
<organism evidence="2 3">
    <name type="scientific">Cicer arietinum</name>
    <name type="common">Chickpea</name>
    <name type="synonym">Garbanzo</name>
    <dbReference type="NCBI Taxonomy" id="3827"/>
    <lineage>
        <taxon>Eukaryota</taxon>
        <taxon>Viridiplantae</taxon>
        <taxon>Streptophyta</taxon>
        <taxon>Embryophyta</taxon>
        <taxon>Tracheophyta</taxon>
        <taxon>Spermatophyta</taxon>
        <taxon>Magnoliopsida</taxon>
        <taxon>eudicotyledons</taxon>
        <taxon>Gunneridae</taxon>
        <taxon>Pentapetalae</taxon>
        <taxon>rosids</taxon>
        <taxon>fabids</taxon>
        <taxon>Fabales</taxon>
        <taxon>Fabaceae</taxon>
        <taxon>Papilionoideae</taxon>
        <taxon>50 kb inversion clade</taxon>
        <taxon>NPAAA clade</taxon>
        <taxon>Hologalegina</taxon>
        <taxon>IRL clade</taxon>
        <taxon>Cicereae</taxon>
        <taxon>Cicer</taxon>
    </lineage>
</organism>
<reference evidence="3" key="2">
    <citation type="submission" date="2025-08" db="UniProtKB">
        <authorList>
            <consortium name="RefSeq"/>
        </authorList>
    </citation>
    <scope>IDENTIFICATION</scope>
    <source>
        <tissue evidence="3">Etiolated seedlings</tissue>
    </source>
</reference>
<evidence type="ECO:0000313" key="2">
    <source>
        <dbReference type="Proteomes" id="UP000087171"/>
    </source>
</evidence>
<dbReference type="GeneID" id="101509523"/>